<dbReference type="InterPro" id="IPR010829">
    <property type="entry name" value="Cerato-platanin"/>
</dbReference>
<dbReference type="AlphaFoldDB" id="A0A2T3ZAA8"/>
<dbReference type="OrthoDB" id="4898945at2759"/>
<dbReference type="STRING" id="1042311.A0A2T3ZAA8"/>
<dbReference type="SUPFAM" id="SSF50685">
    <property type="entry name" value="Barwin-like endoglucanases"/>
    <property type="match status" value="1"/>
</dbReference>
<keyword evidence="6" id="KW-1185">Reference proteome</keyword>
<keyword evidence="3" id="KW-0964">Secreted</keyword>
<evidence type="ECO:0000256" key="3">
    <source>
        <dbReference type="ARBA" id="ARBA00022525"/>
    </source>
</evidence>
<dbReference type="InterPro" id="IPR036908">
    <property type="entry name" value="RlpA-like_sf"/>
</dbReference>
<gene>
    <name evidence="5" type="ORF">M441DRAFT_139663</name>
</gene>
<protein>
    <recommendedName>
        <fullName evidence="7">Eliciting plant response-like protein</fullName>
    </recommendedName>
</protein>
<accession>A0A2T3ZAA8</accession>
<comment type="subcellular location">
    <subcellularLocation>
        <location evidence="1">Secreted</location>
    </subcellularLocation>
</comment>
<evidence type="ECO:0000313" key="6">
    <source>
        <dbReference type="Proteomes" id="UP000240493"/>
    </source>
</evidence>
<dbReference type="Pfam" id="PF07249">
    <property type="entry name" value="Cerato-platanin"/>
    <property type="match status" value="1"/>
</dbReference>
<comment type="similarity">
    <text evidence="2">Belongs to the cerato-platanin family.</text>
</comment>
<feature type="chain" id="PRO_5015513996" description="Eliciting plant response-like protein" evidence="4">
    <location>
        <begin position="17"/>
        <end position="146"/>
    </location>
</feature>
<dbReference type="Proteomes" id="UP000240493">
    <property type="component" value="Unassembled WGS sequence"/>
</dbReference>
<reference evidence="5 6" key="1">
    <citation type="submission" date="2016-07" db="EMBL/GenBank/DDBJ databases">
        <title>Multiple horizontal gene transfer events from other fungi enriched the ability of initially mycotrophic Trichoderma (Ascomycota) to feed on dead plant biomass.</title>
        <authorList>
            <consortium name="DOE Joint Genome Institute"/>
            <person name="Aerts A."/>
            <person name="Atanasova L."/>
            <person name="Chenthamara K."/>
            <person name="Zhang J."/>
            <person name="Grujic M."/>
            <person name="Henrissat B."/>
            <person name="Kuo A."/>
            <person name="Salamov A."/>
            <person name="Lipzen A."/>
            <person name="Labutti K."/>
            <person name="Barry K."/>
            <person name="Miao Y."/>
            <person name="Rahimi M.J."/>
            <person name="Shen Q."/>
            <person name="Grigoriev I.V."/>
            <person name="Kubicek C.P."/>
            <person name="Druzhinina I.S."/>
        </authorList>
    </citation>
    <scope>NUCLEOTIDE SEQUENCE [LARGE SCALE GENOMIC DNA]</scope>
    <source>
        <strain evidence="5 6">CBS 433.97</strain>
    </source>
</reference>
<dbReference type="CDD" id="cd22778">
    <property type="entry name" value="DPBB_CEPL-like"/>
    <property type="match status" value="1"/>
</dbReference>
<evidence type="ECO:0000256" key="2">
    <source>
        <dbReference type="ARBA" id="ARBA00010421"/>
    </source>
</evidence>
<sequence>MQLSIIFATLITAITATYVSFDPGYDDGTRTLRDVSCSDGPNGLITKYHWETQGEIPRFPYIGGVQGTTWNSPLCGACYKLEYGGRSIHVLGIDAVYNGGLNIGLHALNNLTNGNAVAWGHVDATVTQVSGRKCGLEEYKMSSGDK</sequence>
<keyword evidence="4" id="KW-0732">Signal</keyword>
<evidence type="ECO:0000256" key="1">
    <source>
        <dbReference type="ARBA" id="ARBA00004613"/>
    </source>
</evidence>
<dbReference type="Gene3D" id="2.40.40.10">
    <property type="entry name" value="RlpA-like domain"/>
    <property type="match status" value="1"/>
</dbReference>
<dbReference type="GO" id="GO:0005576">
    <property type="term" value="C:extracellular region"/>
    <property type="evidence" value="ECO:0007669"/>
    <property type="project" value="UniProtKB-SubCell"/>
</dbReference>
<name>A0A2T3ZAA8_TRIA4</name>
<evidence type="ECO:0000313" key="5">
    <source>
        <dbReference type="EMBL" id="PTB41749.1"/>
    </source>
</evidence>
<feature type="signal peptide" evidence="4">
    <location>
        <begin position="1"/>
        <end position="16"/>
    </location>
</feature>
<evidence type="ECO:0000256" key="4">
    <source>
        <dbReference type="SAM" id="SignalP"/>
    </source>
</evidence>
<dbReference type="EMBL" id="KZ679261">
    <property type="protein sequence ID" value="PTB41749.1"/>
    <property type="molecule type" value="Genomic_DNA"/>
</dbReference>
<proteinExistence type="inferred from homology"/>
<organism evidence="5 6">
    <name type="scientific">Trichoderma asperellum (strain ATCC 204424 / CBS 433.97 / NBRC 101777)</name>
    <dbReference type="NCBI Taxonomy" id="1042311"/>
    <lineage>
        <taxon>Eukaryota</taxon>
        <taxon>Fungi</taxon>
        <taxon>Dikarya</taxon>
        <taxon>Ascomycota</taxon>
        <taxon>Pezizomycotina</taxon>
        <taxon>Sordariomycetes</taxon>
        <taxon>Hypocreomycetidae</taxon>
        <taxon>Hypocreales</taxon>
        <taxon>Hypocreaceae</taxon>
        <taxon>Trichoderma</taxon>
    </lineage>
</organism>
<evidence type="ECO:0008006" key="7">
    <source>
        <dbReference type="Google" id="ProtNLM"/>
    </source>
</evidence>